<dbReference type="SUPFAM" id="SSF103473">
    <property type="entry name" value="MFS general substrate transporter"/>
    <property type="match status" value="1"/>
</dbReference>
<keyword evidence="4 5" id="KW-0472">Membrane</keyword>
<evidence type="ECO:0000259" key="6">
    <source>
        <dbReference type="PROSITE" id="PS50850"/>
    </source>
</evidence>
<dbReference type="PANTHER" id="PTHR23514">
    <property type="entry name" value="BYPASS OF STOP CODON PROTEIN 6"/>
    <property type="match status" value="1"/>
</dbReference>
<dbReference type="PROSITE" id="PS50850">
    <property type="entry name" value="MFS"/>
    <property type="match status" value="1"/>
</dbReference>
<dbReference type="InterPro" id="IPR036259">
    <property type="entry name" value="MFS_trans_sf"/>
</dbReference>
<evidence type="ECO:0000256" key="4">
    <source>
        <dbReference type="ARBA" id="ARBA00023136"/>
    </source>
</evidence>
<comment type="subcellular location">
    <subcellularLocation>
        <location evidence="1">Cell membrane</location>
        <topology evidence="1">Multi-pass membrane protein</topology>
    </subcellularLocation>
</comment>
<dbReference type="PANTHER" id="PTHR23514:SF13">
    <property type="entry name" value="INNER MEMBRANE PROTEIN YBJJ"/>
    <property type="match status" value="1"/>
</dbReference>
<dbReference type="InterPro" id="IPR020846">
    <property type="entry name" value="MFS_dom"/>
</dbReference>
<dbReference type="InterPro" id="IPR011701">
    <property type="entry name" value="MFS"/>
</dbReference>
<feature type="transmembrane region" description="Helical" evidence="5">
    <location>
        <begin position="97"/>
        <end position="121"/>
    </location>
</feature>
<dbReference type="InterPro" id="IPR051788">
    <property type="entry name" value="MFS_Transporter"/>
</dbReference>
<feature type="transmembrane region" description="Helical" evidence="5">
    <location>
        <begin position="279"/>
        <end position="298"/>
    </location>
</feature>
<keyword evidence="8" id="KW-1185">Reference proteome</keyword>
<feature type="transmembrane region" description="Helical" evidence="5">
    <location>
        <begin position="364"/>
        <end position="385"/>
    </location>
</feature>
<dbReference type="GO" id="GO:0005886">
    <property type="term" value="C:plasma membrane"/>
    <property type="evidence" value="ECO:0007669"/>
    <property type="project" value="UniProtKB-SubCell"/>
</dbReference>
<keyword evidence="3 5" id="KW-1133">Transmembrane helix</keyword>
<protein>
    <submittedName>
        <fullName evidence="7">Major Facilitator Superfamily transporter</fullName>
    </submittedName>
</protein>
<feature type="transmembrane region" description="Helical" evidence="5">
    <location>
        <begin position="45"/>
        <end position="66"/>
    </location>
</feature>
<feature type="transmembrane region" description="Helical" evidence="5">
    <location>
        <begin position="73"/>
        <end position="91"/>
    </location>
</feature>
<dbReference type="Proteomes" id="UP000185511">
    <property type="component" value="Chromosome"/>
</dbReference>
<dbReference type="CDD" id="cd17393">
    <property type="entry name" value="MFS_MosC_like"/>
    <property type="match status" value="1"/>
</dbReference>
<dbReference type="GO" id="GO:0022857">
    <property type="term" value="F:transmembrane transporter activity"/>
    <property type="evidence" value="ECO:0007669"/>
    <property type="project" value="InterPro"/>
</dbReference>
<name>A0AAC9LEM2_9PSEU</name>
<feature type="domain" description="Major facilitator superfamily (MFS) profile" evidence="6">
    <location>
        <begin position="8"/>
        <end position="390"/>
    </location>
</feature>
<dbReference type="EMBL" id="CP016076">
    <property type="protein sequence ID" value="APU16438.1"/>
    <property type="molecule type" value="Genomic_DNA"/>
</dbReference>
<feature type="transmembrane region" description="Helical" evidence="5">
    <location>
        <begin position="212"/>
        <end position="231"/>
    </location>
</feature>
<feature type="transmembrane region" description="Helical" evidence="5">
    <location>
        <begin position="133"/>
        <end position="157"/>
    </location>
</feature>
<evidence type="ECO:0000256" key="1">
    <source>
        <dbReference type="ARBA" id="ARBA00004651"/>
    </source>
</evidence>
<dbReference type="KEGG" id="acad:UA74_22100"/>
<evidence type="ECO:0000256" key="3">
    <source>
        <dbReference type="ARBA" id="ARBA00022989"/>
    </source>
</evidence>
<reference evidence="8" key="1">
    <citation type="submission" date="2016-06" db="EMBL/GenBank/DDBJ databases">
        <title>Complete genome sequence of Actinoalloteichus fjordicus DSM 46855 (=ADI127-17), type strain of the new species Actinoalloteichus fjordicus.</title>
        <authorList>
            <person name="Ruckert C."/>
            <person name="Nouioui I."/>
            <person name="Willmese J."/>
            <person name="van Wezel G."/>
            <person name="Klenk H.-P."/>
            <person name="Kalinowski J."/>
            <person name="Zotchev S.B."/>
        </authorList>
    </citation>
    <scope>NUCLEOTIDE SEQUENCE [LARGE SCALE GENOMIC DNA]</scope>
    <source>
        <strain evidence="8">ADI127-7</strain>
    </source>
</reference>
<organism evidence="7 8">
    <name type="scientific">Actinoalloteichus fjordicus</name>
    <dbReference type="NCBI Taxonomy" id="1612552"/>
    <lineage>
        <taxon>Bacteria</taxon>
        <taxon>Bacillati</taxon>
        <taxon>Actinomycetota</taxon>
        <taxon>Actinomycetes</taxon>
        <taxon>Pseudonocardiales</taxon>
        <taxon>Pseudonocardiaceae</taxon>
        <taxon>Actinoalloteichus</taxon>
    </lineage>
</organism>
<feature type="transmembrane region" description="Helical" evidence="5">
    <location>
        <begin position="337"/>
        <end position="358"/>
    </location>
</feature>
<feature type="transmembrane region" description="Helical" evidence="5">
    <location>
        <begin position="251"/>
        <end position="272"/>
    </location>
</feature>
<evidence type="ECO:0000313" key="7">
    <source>
        <dbReference type="EMBL" id="APU16438.1"/>
    </source>
</evidence>
<dbReference type="Gene3D" id="1.20.1250.20">
    <property type="entry name" value="MFS general substrate transporter like domains"/>
    <property type="match status" value="2"/>
</dbReference>
<proteinExistence type="predicted"/>
<evidence type="ECO:0000313" key="8">
    <source>
        <dbReference type="Proteomes" id="UP000185511"/>
    </source>
</evidence>
<evidence type="ECO:0000256" key="2">
    <source>
        <dbReference type="ARBA" id="ARBA00022692"/>
    </source>
</evidence>
<feature type="transmembrane region" description="Helical" evidence="5">
    <location>
        <begin position="163"/>
        <end position="185"/>
    </location>
</feature>
<sequence>MDSALRRRRLALLLAFFIPGISMSSWITRTPAIRDILGASTGEMGLVLFGLSIGSMTGILSAGPLVRRFGTRPVTAVGLALMIAGMATIAVGAATSIAVVVAAGLAFFGGGMGSAEIAVNIEGSVVEQIQGRPLLTTLHGCFSLGTVAGAVVGIGLTATDFPVALHLTLVALVTIPAAIWAVHAIPAGTGIKPRAADASTAPRAPLAVWRDARLVLIGLIVLAMALAEGAANDWLPLLMVDGHGFDAASGSLVFAGFAASMTIGRFSGGFFLSRFGRVAVVRASAIFGVIGLALVIFAGNPVLAGLAVVFWGLGTSLGFPVSISAAGDSPHDPAGRVAAVATAGYVAFLVGPPLLGFLGDQYGLRGAMIVVLVFVGAAAFLAPAVRPASALPASRPQAEDDVGAAPE</sequence>
<accession>A0AAC9LEM2</accession>
<dbReference type="AlphaFoldDB" id="A0AAC9LEM2"/>
<gene>
    <name evidence="7" type="ORF">UA74_22100</name>
</gene>
<dbReference type="Pfam" id="PF07690">
    <property type="entry name" value="MFS_1"/>
    <property type="match status" value="1"/>
</dbReference>
<keyword evidence="2 5" id="KW-0812">Transmembrane</keyword>
<evidence type="ECO:0000256" key="5">
    <source>
        <dbReference type="SAM" id="Phobius"/>
    </source>
</evidence>